<accession>A0A0L7QXN7</accession>
<evidence type="ECO:0000259" key="1">
    <source>
        <dbReference type="Pfam" id="PF13358"/>
    </source>
</evidence>
<dbReference type="GO" id="GO:0003676">
    <property type="term" value="F:nucleic acid binding"/>
    <property type="evidence" value="ECO:0007669"/>
    <property type="project" value="InterPro"/>
</dbReference>
<dbReference type="AlphaFoldDB" id="A0A0L7QXN7"/>
<dbReference type="Gene3D" id="3.30.420.10">
    <property type="entry name" value="Ribonuclease H-like superfamily/Ribonuclease H"/>
    <property type="match status" value="1"/>
</dbReference>
<dbReference type="STRING" id="597456.A0A0L7QXN7"/>
<proteinExistence type="predicted"/>
<feature type="domain" description="Tc1-like transposase DDE" evidence="1">
    <location>
        <begin position="29"/>
        <end position="93"/>
    </location>
</feature>
<dbReference type="Proteomes" id="UP000053825">
    <property type="component" value="Unassembled WGS sequence"/>
</dbReference>
<dbReference type="Pfam" id="PF13358">
    <property type="entry name" value="DDE_3"/>
    <property type="match status" value="1"/>
</dbReference>
<evidence type="ECO:0000313" key="3">
    <source>
        <dbReference type="Proteomes" id="UP000053825"/>
    </source>
</evidence>
<name>A0A0L7QXN7_9HYME</name>
<sequence>MCRTKFDIRSVFKFSTCSSPNIIATGVQRVHFQQDGCAPHNARIVKEYLNSKFGERWLGTYGLDPLRNMTWPAQSPDLNPIEFLWEELDRNIRLHCPTLKGHLWQLL</sequence>
<dbReference type="PANTHER" id="PTHR47326:SF1">
    <property type="entry name" value="HTH PSQ-TYPE DOMAIN-CONTAINING PROTEIN"/>
    <property type="match status" value="1"/>
</dbReference>
<reference evidence="2 3" key="1">
    <citation type="submission" date="2015-07" db="EMBL/GenBank/DDBJ databases">
        <title>The genome of Habropoda laboriosa.</title>
        <authorList>
            <person name="Pan H."/>
            <person name="Kapheim K."/>
        </authorList>
    </citation>
    <scope>NUCLEOTIDE SEQUENCE [LARGE SCALE GENOMIC DNA]</scope>
    <source>
        <strain evidence="2">0110345459</strain>
    </source>
</reference>
<gene>
    <name evidence="2" type="ORF">WH47_04086</name>
</gene>
<organism evidence="2 3">
    <name type="scientific">Habropoda laboriosa</name>
    <dbReference type="NCBI Taxonomy" id="597456"/>
    <lineage>
        <taxon>Eukaryota</taxon>
        <taxon>Metazoa</taxon>
        <taxon>Ecdysozoa</taxon>
        <taxon>Arthropoda</taxon>
        <taxon>Hexapoda</taxon>
        <taxon>Insecta</taxon>
        <taxon>Pterygota</taxon>
        <taxon>Neoptera</taxon>
        <taxon>Endopterygota</taxon>
        <taxon>Hymenoptera</taxon>
        <taxon>Apocrita</taxon>
        <taxon>Aculeata</taxon>
        <taxon>Apoidea</taxon>
        <taxon>Anthophila</taxon>
        <taxon>Apidae</taxon>
        <taxon>Habropoda</taxon>
    </lineage>
</organism>
<protein>
    <recommendedName>
        <fullName evidence="1">Tc1-like transposase DDE domain-containing protein</fullName>
    </recommendedName>
</protein>
<keyword evidence="3" id="KW-1185">Reference proteome</keyword>
<evidence type="ECO:0000313" key="2">
    <source>
        <dbReference type="EMBL" id="KOC63368.1"/>
    </source>
</evidence>
<dbReference type="InterPro" id="IPR036397">
    <property type="entry name" value="RNaseH_sf"/>
</dbReference>
<dbReference type="EMBL" id="KQ414700">
    <property type="protein sequence ID" value="KOC63368.1"/>
    <property type="molecule type" value="Genomic_DNA"/>
</dbReference>
<dbReference type="InterPro" id="IPR038717">
    <property type="entry name" value="Tc1-like_DDE_dom"/>
</dbReference>
<dbReference type="PANTHER" id="PTHR47326">
    <property type="entry name" value="TRANSPOSABLE ELEMENT TC3 TRANSPOSASE-LIKE PROTEIN"/>
    <property type="match status" value="1"/>
</dbReference>